<dbReference type="AlphaFoldDB" id="A0A7W6FV61"/>
<feature type="active site" description="Nucleophile" evidence="9">
    <location>
        <position position="193"/>
    </location>
</feature>
<gene>
    <name evidence="12" type="ORF">GGR05_002976</name>
</gene>
<keyword evidence="10" id="KW-0732">Signal</keyword>
<dbReference type="UniPathway" id="UPA00219"/>
<feature type="chain" id="PRO_5030975965" evidence="10">
    <location>
        <begin position="26"/>
        <end position="247"/>
    </location>
</feature>
<comment type="pathway">
    <text evidence="1 9">Cell wall biogenesis; peptidoglycan biosynthesis.</text>
</comment>
<dbReference type="PANTHER" id="PTHR30582">
    <property type="entry name" value="L,D-TRANSPEPTIDASE"/>
    <property type="match status" value="1"/>
</dbReference>
<dbReference type="PANTHER" id="PTHR30582:SF24">
    <property type="entry name" value="L,D-TRANSPEPTIDASE ERFK_SRFK-RELATED"/>
    <property type="match status" value="1"/>
</dbReference>
<keyword evidence="5" id="KW-0378">Hydrolase</keyword>
<dbReference type="InterPro" id="IPR038063">
    <property type="entry name" value="Transpep_catalytic_dom"/>
</dbReference>
<dbReference type="GO" id="GO:0005576">
    <property type="term" value="C:extracellular region"/>
    <property type="evidence" value="ECO:0007669"/>
    <property type="project" value="TreeGrafter"/>
</dbReference>
<proteinExistence type="inferred from homology"/>
<dbReference type="SUPFAM" id="SSF141523">
    <property type="entry name" value="L,D-transpeptidase catalytic domain-like"/>
    <property type="match status" value="1"/>
</dbReference>
<keyword evidence="3" id="KW-0328">Glycosyltransferase</keyword>
<dbReference type="RefSeq" id="WP_090962451.1">
    <property type="nucleotide sequence ID" value="NZ_FOOA01000006.1"/>
</dbReference>
<evidence type="ECO:0000256" key="6">
    <source>
        <dbReference type="ARBA" id="ARBA00022960"/>
    </source>
</evidence>
<evidence type="ECO:0000256" key="4">
    <source>
        <dbReference type="ARBA" id="ARBA00022679"/>
    </source>
</evidence>
<evidence type="ECO:0000256" key="5">
    <source>
        <dbReference type="ARBA" id="ARBA00022801"/>
    </source>
</evidence>
<evidence type="ECO:0000256" key="3">
    <source>
        <dbReference type="ARBA" id="ARBA00022676"/>
    </source>
</evidence>
<evidence type="ECO:0000256" key="1">
    <source>
        <dbReference type="ARBA" id="ARBA00004752"/>
    </source>
</evidence>
<evidence type="ECO:0000313" key="13">
    <source>
        <dbReference type="Proteomes" id="UP000531216"/>
    </source>
</evidence>
<evidence type="ECO:0000256" key="2">
    <source>
        <dbReference type="ARBA" id="ARBA00005992"/>
    </source>
</evidence>
<dbReference type="GO" id="GO:0071555">
    <property type="term" value="P:cell wall organization"/>
    <property type="evidence" value="ECO:0007669"/>
    <property type="project" value="UniProtKB-UniRule"/>
</dbReference>
<evidence type="ECO:0000256" key="9">
    <source>
        <dbReference type="PROSITE-ProRule" id="PRU01373"/>
    </source>
</evidence>
<dbReference type="CDD" id="cd16913">
    <property type="entry name" value="YkuD_like"/>
    <property type="match status" value="1"/>
</dbReference>
<accession>A0A7W6FV61</accession>
<dbReference type="GO" id="GO:0071972">
    <property type="term" value="F:peptidoglycan L,D-transpeptidase activity"/>
    <property type="evidence" value="ECO:0007669"/>
    <property type="project" value="TreeGrafter"/>
</dbReference>
<keyword evidence="6 9" id="KW-0133">Cell shape</keyword>
<comment type="similarity">
    <text evidence="2">Belongs to the YkuD family.</text>
</comment>
<dbReference type="Pfam" id="PF03734">
    <property type="entry name" value="YkuD"/>
    <property type="match status" value="1"/>
</dbReference>
<evidence type="ECO:0000256" key="10">
    <source>
        <dbReference type="SAM" id="SignalP"/>
    </source>
</evidence>
<comment type="caution">
    <text evidence="12">The sequence shown here is derived from an EMBL/GenBank/DDBJ whole genome shotgun (WGS) entry which is preliminary data.</text>
</comment>
<dbReference type="FunFam" id="2.40.440.10:FF:000002">
    <property type="entry name" value="L,D-transpeptidase ErfK/SrfK"/>
    <property type="match status" value="1"/>
</dbReference>
<feature type="domain" description="L,D-TPase catalytic" evidence="11">
    <location>
        <begin position="80"/>
        <end position="217"/>
    </location>
</feature>
<keyword evidence="4" id="KW-0808">Transferase</keyword>
<evidence type="ECO:0000259" key="11">
    <source>
        <dbReference type="PROSITE" id="PS52029"/>
    </source>
</evidence>
<evidence type="ECO:0000256" key="8">
    <source>
        <dbReference type="ARBA" id="ARBA00023316"/>
    </source>
</evidence>
<dbReference type="OrthoDB" id="8402157at2"/>
<dbReference type="GO" id="GO:0016757">
    <property type="term" value="F:glycosyltransferase activity"/>
    <property type="evidence" value="ECO:0007669"/>
    <property type="project" value="UniProtKB-KW"/>
</dbReference>
<organism evidence="12 13">
    <name type="scientific">Aureimonas phyllosphaerae</name>
    <dbReference type="NCBI Taxonomy" id="1166078"/>
    <lineage>
        <taxon>Bacteria</taxon>
        <taxon>Pseudomonadati</taxon>
        <taxon>Pseudomonadota</taxon>
        <taxon>Alphaproteobacteria</taxon>
        <taxon>Hyphomicrobiales</taxon>
        <taxon>Aurantimonadaceae</taxon>
        <taxon>Aureimonas</taxon>
    </lineage>
</organism>
<feature type="active site" description="Proton donor/acceptor" evidence="9">
    <location>
        <position position="177"/>
    </location>
</feature>
<evidence type="ECO:0000256" key="7">
    <source>
        <dbReference type="ARBA" id="ARBA00022984"/>
    </source>
</evidence>
<dbReference type="InterPro" id="IPR005490">
    <property type="entry name" value="LD_TPept_cat_dom"/>
</dbReference>
<reference evidence="12 13" key="1">
    <citation type="submission" date="2020-08" db="EMBL/GenBank/DDBJ databases">
        <title>Genomic Encyclopedia of Type Strains, Phase IV (KMG-IV): sequencing the most valuable type-strain genomes for metagenomic binning, comparative biology and taxonomic classification.</title>
        <authorList>
            <person name="Goeker M."/>
        </authorList>
    </citation>
    <scope>NUCLEOTIDE SEQUENCE [LARGE SCALE GENOMIC DNA]</scope>
    <source>
        <strain evidence="12 13">DSM 25024</strain>
    </source>
</reference>
<keyword evidence="13" id="KW-1185">Reference proteome</keyword>
<feature type="signal peptide" evidence="10">
    <location>
        <begin position="1"/>
        <end position="25"/>
    </location>
</feature>
<keyword evidence="7 9" id="KW-0573">Peptidoglycan synthesis</keyword>
<sequence>MKTTPLLLALMVGLAPFAAPSAASAQAQVRVYDHASGQWISGDRARIRTETVQRKTQMMKKPDARFARQSVRIATKEKPGTIVIDTDRKFLYFVEGNGMATRYGVGVGKEGFSWGGTMSIGRKAEWPGWTPPAAMRVREKAKGRILPAYMPGGPENPLGARAMYLYRGGGDSMFRIHGTNQPWTIGLNMSSGCIRMMNDDVAHLYERAKRGTKVVVIGPGQPNRLVQETGTVRPAGRKPGLFAGVFG</sequence>
<protein>
    <submittedName>
        <fullName evidence="12">Lipoprotein-anchoring transpeptidase ErfK/SrfK</fullName>
    </submittedName>
</protein>
<name>A0A7W6FV61_9HYPH</name>
<dbReference type="Proteomes" id="UP000531216">
    <property type="component" value="Unassembled WGS sequence"/>
</dbReference>
<dbReference type="EMBL" id="JACIDO010000006">
    <property type="protein sequence ID" value="MBB3936811.1"/>
    <property type="molecule type" value="Genomic_DNA"/>
</dbReference>
<dbReference type="PROSITE" id="PS52029">
    <property type="entry name" value="LD_TPASE"/>
    <property type="match status" value="1"/>
</dbReference>
<dbReference type="GO" id="GO:0018104">
    <property type="term" value="P:peptidoglycan-protein cross-linking"/>
    <property type="evidence" value="ECO:0007669"/>
    <property type="project" value="TreeGrafter"/>
</dbReference>
<dbReference type="Gene3D" id="2.40.440.10">
    <property type="entry name" value="L,D-transpeptidase catalytic domain-like"/>
    <property type="match status" value="1"/>
</dbReference>
<keyword evidence="8 9" id="KW-0961">Cell wall biogenesis/degradation</keyword>
<keyword evidence="12" id="KW-0449">Lipoprotein</keyword>
<dbReference type="InterPro" id="IPR050979">
    <property type="entry name" value="LD-transpeptidase"/>
</dbReference>
<evidence type="ECO:0000313" key="12">
    <source>
        <dbReference type="EMBL" id="MBB3936811.1"/>
    </source>
</evidence>
<dbReference type="GO" id="GO:0008360">
    <property type="term" value="P:regulation of cell shape"/>
    <property type="evidence" value="ECO:0007669"/>
    <property type="project" value="UniProtKB-UniRule"/>
</dbReference>